<reference evidence="1" key="1">
    <citation type="submission" date="2014-11" db="EMBL/GenBank/DDBJ databases">
        <authorList>
            <person name="Amaro Gonzalez C."/>
        </authorList>
    </citation>
    <scope>NUCLEOTIDE SEQUENCE</scope>
</reference>
<evidence type="ECO:0000313" key="1">
    <source>
        <dbReference type="EMBL" id="JAH47735.1"/>
    </source>
</evidence>
<proteinExistence type="predicted"/>
<accession>A0A0E9T424</accession>
<name>A0A0E9T424_ANGAN</name>
<protein>
    <submittedName>
        <fullName evidence="1">Uncharacterized protein</fullName>
    </submittedName>
</protein>
<sequence length="39" mass="4883">MIFTNRPFSFLINCLFHPDTFLQMLNFQKEKHFKLFREC</sequence>
<dbReference type="EMBL" id="GBXM01060842">
    <property type="protein sequence ID" value="JAH47735.1"/>
    <property type="molecule type" value="Transcribed_RNA"/>
</dbReference>
<dbReference type="AlphaFoldDB" id="A0A0E9T424"/>
<organism evidence="1">
    <name type="scientific">Anguilla anguilla</name>
    <name type="common">European freshwater eel</name>
    <name type="synonym">Muraena anguilla</name>
    <dbReference type="NCBI Taxonomy" id="7936"/>
    <lineage>
        <taxon>Eukaryota</taxon>
        <taxon>Metazoa</taxon>
        <taxon>Chordata</taxon>
        <taxon>Craniata</taxon>
        <taxon>Vertebrata</taxon>
        <taxon>Euteleostomi</taxon>
        <taxon>Actinopterygii</taxon>
        <taxon>Neopterygii</taxon>
        <taxon>Teleostei</taxon>
        <taxon>Anguilliformes</taxon>
        <taxon>Anguillidae</taxon>
        <taxon>Anguilla</taxon>
    </lineage>
</organism>
<reference evidence="1" key="2">
    <citation type="journal article" date="2015" name="Fish Shellfish Immunol.">
        <title>Early steps in the European eel (Anguilla anguilla)-Vibrio vulnificus interaction in the gills: Role of the RtxA13 toxin.</title>
        <authorList>
            <person name="Callol A."/>
            <person name="Pajuelo D."/>
            <person name="Ebbesson L."/>
            <person name="Teles M."/>
            <person name="MacKenzie S."/>
            <person name="Amaro C."/>
        </authorList>
    </citation>
    <scope>NUCLEOTIDE SEQUENCE</scope>
</reference>